<evidence type="ECO:0000313" key="2">
    <source>
        <dbReference type="Proteomes" id="UP000612585"/>
    </source>
</evidence>
<dbReference type="Proteomes" id="UP000612585">
    <property type="component" value="Unassembled WGS sequence"/>
</dbReference>
<evidence type="ECO:0000313" key="1">
    <source>
        <dbReference type="EMBL" id="GIJ52697.1"/>
    </source>
</evidence>
<organism evidence="1 2">
    <name type="scientific">Virgisporangium aurantiacum</name>
    <dbReference type="NCBI Taxonomy" id="175570"/>
    <lineage>
        <taxon>Bacteria</taxon>
        <taxon>Bacillati</taxon>
        <taxon>Actinomycetota</taxon>
        <taxon>Actinomycetes</taxon>
        <taxon>Micromonosporales</taxon>
        <taxon>Micromonosporaceae</taxon>
        <taxon>Virgisporangium</taxon>
    </lineage>
</organism>
<gene>
    <name evidence="1" type="ORF">Vau01_002130</name>
</gene>
<protein>
    <submittedName>
        <fullName evidence="1">Uncharacterized protein</fullName>
    </submittedName>
</protein>
<dbReference type="EMBL" id="BOPG01000003">
    <property type="protein sequence ID" value="GIJ52697.1"/>
    <property type="molecule type" value="Genomic_DNA"/>
</dbReference>
<dbReference type="RefSeq" id="WP_203985996.1">
    <property type="nucleotide sequence ID" value="NZ_BOPG01000003.1"/>
</dbReference>
<proteinExistence type="predicted"/>
<comment type="caution">
    <text evidence="1">The sequence shown here is derived from an EMBL/GenBank/DDBJ whole genome shotgun (WGS) entry which is preliminary data.</text>
</comment>
<dbReference type="AlphaFoldDB" id="A0A8J3YXW4"/>
<name>A0A8J3YXW4_9ACTN</name>
<reference evidence="1" key="1">
    <citation type="submission" date="2021-01" db="EMBL/GenBank/DDBJ databases">
        <title>Whole genome shotgun sequence of Virgisporangium aurantiacum NBRC 16421.</title>
        <authorList>
            <person name="Komaki H."/>
            <person name="Tamura T."/>
        </authorList>
    </citation>
    <scope>NUCLEOTIDE SEQUENCE</scope>
    <source>
        <strain evidence="1">NBRC 16421</strain>
    </source>
</reference>
<keyword evidence="2" id="KW-1185">Reference proteome</keyword>
<sequence length="85" mass="9731">MEWLKLLLRVAGLALPAPYRQRWLEETLAVLHDVHGWRRWWYAVDTALKAPLLAREYQRGPLLPPRWLTAFAGAVLVATPCLTVG</sequence>
<accession>A0A8J3YXW4</accession>